<organism evidence="9 10">
    <name type="scientific">Roseiarcus fermentans</name>
    <dbReference type="NCBI Taxonomy" id="1473586"/>
    <lineage>
        <taxon>Bacteria</taxon>
        <taxon>Pseudomonadati</taxon>
        <taxon>Pseudomonadota</taxon>
        <taxon>Alphaproteobacteria</taxon>
        <taxon>Hyphomicrobiales</taxon>
        <taxon>Roseiarcaceae</taxon>
        <taxon>Roseiarcus</taxon>
    </lineage>
</organism>
<evidence type="ECO:0000256" key="2">
    <source>
        <dbReference type="ARBA" id="ARBA00022475"/>
    </source>
</evidence>
<dbReference type="InterPro" id="IPR016174">
    <property type="entry name" value="Di-haem_cyt_TM"/>
</dbReference>
<gene>
    <name evidence="9" type="ORF">DFR50_109148</name>
</gene>
<evidence type="ECO:0000256" key="4">
    <source>
        <dbReference type="ARBA" id="ARBA00022989"/>
    </source>
</evidence>
<evidence type="ECO:0000313" key="9">
    <source>
        <dbReference type="EMBL" id="RBP14394.1"/>
    </source>
</evidence>
<evidence type="ECO:0000256" key="5">
    <source>
        <dbReference type="ARBA" id="ARBA00023136"/>
    </source>
</evidence>
<keyword evidence="2" id="KW-1003">Cell membrane</keyword>
<sequence>MIPVWDPFVRAFHWALAASFAVAWASSEHAETVHDAAGYVAGALVAVRVVWGFVGPRYARFAQFVRSPETVIDYVQAIGNGSERRYIGHNPAGGAMIVVLLAAVAATAFTGWMMTTDAFWGSEALQHVHSVLAHAALALVALHLAGVALASLRHRENLVRAMVVGAKRPAAPGDVG</sequence>
<dbReference type="SUPFAM" id="SSF81342">
    <property type="entry name" value="Transmembrane di-heme cytochromes"/>
    <property type="match status" value="1"/>
</dbReference>
<feature type="signal peptide" evidence="7">
    <location>
        <begin position="1"/>
        <end position="30"/>
    </location>
</feature>
<evidence type="ECO:0000256" key="3">
    <source>
        <dbReference type="ARBA" id="ARBA00022692"/>
    </source>
</evidence>
<dbReference type="GO" id="GO:0005886">
    <property type="term" value="C:plasma membrane"/>
    <property type="evidence" value="ECO:0007669"/>
    <property type="project" value="UniProtKB-SubCell"/>
</dbReference>
<feature type="chain" id="PRO_5016561679" evidence="7">
    <location>
        <begin position="31"/>
        <end position="176"/>
    </location>
</feature>
<dbReference type="GO" id="GO:0020037">
    <property type="term" value="F:heme binding"/>
    <property type="evidence" value="ECO:0007669"/>
    <property type="project" value="TreeGrafter"/>
</dbReference>
<accession>A0A366FI98</accession>
<keyword evidence="7" id="KW-0732">Signal</keyword>
<dbReference type="AlphaFoldDB" id="A0A366FI98"/>
<keyword evidence="4 6" id="KW-1133">Transmembrane helix</keyword>
<evidence type="ECO:0000256" key="1">
    <source>
        <dbReference type="ARBA" id="ARBA00004651"/>
    </source>
</evidence>
<comment type="subcellular location">
    <subcellularLocation>
        <location evidence="1">Cell membrane</location>
        <topology evidence="1">Multi-pass membrane protein</topology>
    </subcellularLocation>
</comment>
<feature type="transmembrane region" description="Helical" evidence="6">
    <location>
        <begin position="37"/>
        <end position="54"/>
    </location>
</feature>
<dbReference type="Gene3D" id="1.20.950.20">
    <property type="entry name" value="Transmembrane di-heme cytochromes, Chain C"/>
    <property type="match status" value="1"/>
</dbReference>
<keyword evidence="10" id="KW-1185">Reference proteome</keyword>
<dbReference type="InterPro" id="IPR011577">
    <property type="entry name" value="Cyt_b561_bac/Ni-Hgenase"/>
</dbReference>
<proteinExistence type="predicted"/>
<feature type="transmembrane region" description="Helical" evidence="6">
    <location>
        <begin position="132"/>
        <end position="152"/>
    </location>
</feature>
<reference evidence="9 10" key="1">
    <citation type="submission" date="2018-06" db="EMBL/GenBank/DDBJ databases">
        <title>Genomic Encyclopedia of Type Strains, Phase IV (KMG-IV): sequencing the most valuable type-strain genomes for metagenomic binning, comparative biology and taxonomic classification.</title>
        <authorList>
            <person name="Goeker M."/>
        </authorList>
    </citation>
    <scope>NUCLEOTIDE SEQUENCE [LARGE SCALE GENOMIC DNA]</scope>
    <source>
        <strain evidence="9 10">DSM 24875</strain>
    </source>
</reference>
<dbReference type="OrthoDB" id="196472at2"/>
<evidence type="ECO:0000313" key="10">
    <source>
        <dbReference type="Proteomes" id="UP000253529"/>
    </source>
</evidence>
<dbReference type="EMBL" id="QNRK01000009">
    <property type="protein sequence ID" value="RBP14394.1"/>
    <property type="molecule type" value="Genomic_DNA"/>
</dbReference>
<dbReference type="InterPro" id="IPR051542">
    <property type="entry name" value="Hydrogenase_cytochrome"/>
</dbReference>
<evidence type="ECO:0000259" key="8">
    <source>
        <dbReference type="Pfam" id="PF01292"/>
    </source>
</evidence>
<name>A0A366FI98_9HYPH</name>
<dbReference type="GO" id="GO:0009055">
    <property type="term" value="F:electron transfer activity"/>
    <property type="evidence" value="ECO:0007669"/>
    <property type="project" value="InterPro"/>
</dbReference>
<dbReference type="PANTHER" id="PTHR30485">
    <property type="entry name" value="NI/FE-HYDROGENASE 1 B-TYPE CYTOCHROME SUBUNIT"/>
    <property type="match status" value="1"/>
</dbReference>
<keyword evidence="5 6" id="KW-0472">Membrane</keyword>
<feature type="transmembrane region" description="Helical" evidence="6">
    <location>
        <begin position="92"/>
        <end position="112"/>
    </location>
</feature>
<dbReference type="RefSeq" id="WP_113889070.1">
    <property type="nucleotide sequence ID" value="NZ_QNRK01000009.1"/>
</dbReference>
<keyword evidence="3 6" id="KW-0812">Transmembrane</keyword>
<protein>
    <submittedName>
        <fullName evidence="9">Cytochrome b</fullName>
    </submittedName>
</protein>
<evidence type="ECO:0000256" key="6">
    <source>
        <dbReference type="SAM" id="Phobius"/>
    </source>
</evidence>
<dbReference type="PANTHER" id="PTHR30485:SF2">
    <property type="entry name" value="BLL0597 PROTEIN"/>
    <property type="match status" value="1"/>
</dbReference>
<evidence type="ECO:0000256" key="7">
    <source>
        <dbReference type="SAM" id="SignalP"/>
    </source>
</evidence>
<comment type="caution">
    <text evidence="9">The sequence shown here is derived from an EMBL/GenBank/DDBJ whole genome shotgun (WGS) entry which is preliminary data.</text>
</comment>
<feature type="domain" description="Cytochrome b561 bacterial/Ni-hydrogenase" evidence="8">
    <location>
        <begin position="4"/>
        <end position="163"/>
    </location>
</feature>
<dbReference type="Pfam" id="PF01292">
    <property type="entry name" value="Ni_hydr_CYTB"/>
    <property type="match status" value="1"/>
</dbReference>
<dbReference type="GO" id="GO:0022904">
    <property type="term" value="P:respiratory electron transport chain"/>
    <property type="evidence" value="ECO:0007669"/>
    <property type="project" value="InterPro"/>
</dbReference>
<dbReference type="Proteomes" id="UP000253529">
    <property type="component" value="Unassembled WGS sequence"/>
</dbReference>